<keyword evidence="1" id="KW-0460">Magnesium</keyword>
<evidence type="ECO:0000313" key="2">
    <source>
        <dbReference type="EMBL" id="EMG36996.1"/>
    </source>
</evidence>
<dbReference type="RefSeq" id="WP_005987009.1">
    <property type="nucleotide sequence ID" value="NZ_AOSV01000021.1"/>
</dbReference>
<keyword evidence="2" id="KW-0378">Hydrolase</keyword>
<dbReference type="InterPro" id="IPR050792">
    <property type="entry name" value="ADP-ribosylglycohydrolase"/>
</dbReference>
<feature type="binding site" evidence="1">
    <location>
        <position position="36"/>
    </location>
    <ligand>
        <name>Mg(2+)</name>
        <dbReference type="ChEBI" id="CHEBI:18420"/>
        <label>1</label>
    </ligand>
</feature>
<gene>
    <name evidence="2" type="ORF">PCS_02133</name>
</gene>
<dbReference type="PANTHER" id="PTHR16222">
    <property type="entry name" value="ADP-RIBOSYLGLYCOHYDROLASE"/>
    <property type="match status" value="1"/>
</dbReference>
<accession>M5Q0U2</accession>
<dbReference type="OrthoDB" id="9798107at2"/>
<dbReference type="PANTHER" id="PTHR16222:SF12">
    <property type="entry name" value="ADP-RIBOSYLGLYCOHYDROLASE-RELATED"/>
    <property type="match status" value="1"/>
</dbReference>
<dbReference type="InterPro" id="IPR005502">
    <property type="entry name" value="Ribosyl_crysJ1"/>
</dbReference>
<dbReference type="AlphaFoldDB" id="M5Q0U2"/>
<dbReference type="SUPFAM" id="SSF101478">
    <property type="entry name" value="ADP-ribosylglycohydrolase"/>
    <property type="match status" value="1"/>
</dbReference>
<comment type="cofactor">
    <cofactor evidence="1">
        <name>Mg(2+)</name>
        <dbReference type="ChEBI" id="CHEBI:18420"/>
    </cofactor>
    <text evidence="1">Binds 2 magnesium ions per subunit.</text>
</comment>
<feature type="binding site" evidence="1">
    <location>
        <position position="34"/>
    </location>
    <ligand>
        <name>Mg(2+)</name>
        <dbReference type="ChEBI" id="CHEBI:18420"/>
        <label>1</label>
    </ligand>
</feature>
<dbReference type="EMBL" id="AOSV01000021">
    <property type="protein sequence ID" value="EMG36996.1"/>
    <property type="molecule type" value="Genomic_DNA"/>
</dbReference>
<feature type="binding site" evidence="1">
    <location>
        <position position="216"/>
    </location>
    <ligand>
        <name>Mg(2+)</name>
        <dbReference type="ChEBI" id="CHEBI:18420"/>
        <label>1</label>
    </ligand>
</feature>
<comment type="caution">
    <text evidence="2">The sequence shown here is derived from an EMBL/GenBank/DDBJ whole genome shotgun (WGS) entry which is preliminary data.</text>
</comment>
<evidence type="ECO:0000313" key="3">
    <source>
        <dbReference type="Proteomes" id="UP000011922"/>
    </source>
</evidence>
<dbReference type="Gene3D" id="1.10.4080.10">
    <property type="entry name" value="ADP-ribosylation/Crystallin J1"/>
    <property type="match status" value="1"/>
</dbReference>
<name>M5Q0U2_DESAF</name>
<sequence>MLGAILGDIIGSRFEGRPHKSTSFDFFTPASRFTDDTVLTCATAEALFGCDPGDASCVAPYSAKYREFCRAYPSAGYGGSFISWCAADDAGPYGSFGNGSAMRVSPVGWWFDELETVLDQAEASASASHNHPEGIKGAQAVAGAIFLARTSSSKADIRAFISSRFGYNLSRSLADIRPTYHFDVTCQGSVPEAIIAFLEADNLESAIRNAVSLGGDSDTQGAMAGSIAEAFYHPKGDIPETLRDAAMARLDERLADVARRFSARMGRSIKAD</sequence>
<proteinExistence type="predicted"/>
<feature type="binding site" evidence="1">
    <location>
        <position position="218"/>
    </location>
    <ligand>
        <name>Mg(2+)</name>
        <dbReference type="ChEBI" id="CHEBI:18420"/>
        <label>1</label>
    </ligand>
</feature>
<dbReference type="GO" id="GO:0016787">
    <property type="term" value="F:hydrolase activity"/>
    <property type="evidence" value="ECO:0007669"/>
    <property type="project" value="UniProtKB-KW"/>
</dbReference>
<feature type="binding site" evidence="1">
    <location>
        <position position="219"/>
    </location>
    <ligand>
        <name>Mg(2+)</name>
        <dbReference type="ChEBI" id="CHEBI:18420"/>
        <label>1</label>
    </ligand>
</feature>
<organism evidence="2 3">
    <name type="scientific">Desulfocurvibacter africanus PCS</name>
    <dbReference type="NCBI Taxonomy" id="1262666"/>
    <lineage>
        <taxon>Bacteria</taxon>
        <taxon>Pseudomonadati</taxon>
        <taxon>Thermodesulfobacteriota</taxon>
        <taxon>Desulfovibrionia</taxon>
        <taxon>Desulfovibrionales</taxon>
        <taxon>Desulfovibrionaceae</taxon>
        <taxon>Desulfocurvibacter</taxon>
    </lineage>
</organism>
<dbReference type="PATRIC" id="fig|1262666.3.peg.2162"/>
<keyword evidence="1" id="KW-0479">Metal-binding</keyword>
<dbReference type="Proteomes" id="UP000011922">
    <property type="component" value="Unassembled WGS sequence"/>
</dbReference>
<dbReference type="GO" id="GO:0046872">
    <property type="term" value="F:metal ion binding"/>
    <property type="evidence" value="ECO:0007669"/>
    <property type="project" value="UniProtKB-KW"/>
</dbReference>
<dbReference type="InterPro" id="IPR036705">
    <property type="entry name" value="Ribosyl_crysJ1_sf"/>
</dbReference>
<protein>
    <submittedName>
        <fullName evidence="2">ADP-ribosylglycohydrolase</fullName>
    </submittedName>
</protein>
<reference evidence="2 3" key="1">
    <citation type="journal article" date="2013" name="Genome Announc.">
        <title>Draft Genome Sequence for Desulfovibrio africanus Strain PCS.</title>
        <authorList>
            <person name="Brown S.D."/>
            <person name="Utturkar S.M."/>
            <person name="Arkin A.P."/>
            <person name="Deutschbauer A.M."/>
            <person name="Elias D.A."/>
            <person name="Hazen T.C."/>
            <person name="Chakraborty R."/>
        </authorList>
    </citation>
    <scope>NUCLEOTIDE SEQUENCE [LARGE SCALE GENOMIC DNA]</scope>
    <source>
        <strain evidence="2 3">PCS</strain>
    </source>
</reference>
<evidence type="ECO:0000256" key="1">
    <source>
        <dbReference type="PIRSR" id="PIRSR605502-1"/>
    </source>
</evidence>
<dbReference type="Pfam" id="PF03747">
    <property type="entry name" value="ADP_ribosyl_GH"/>
    <property type="match status" value="1"/>
</dbReference>
<feature type="binding site" evidence="1">
    <location>
        <position position="35"/>
    </location>
    <ligand>
        <name>Mg(2+)</name>
        <dbReference type="ChEBI" id="CHEBI:18420"/>
        <label>1</label>
    </ligand>
</feature>